<dbReference type="EMBL" id="NIRI02000005">
    <property type="protein sequence ID" value="KAG5454831.1"/>
    <property type="molecule type" value="Genomic_DNA"/>
</dbReference>
<proteinExistence type="predicted"/>
<reference evidence="1 2" key="2">
    <citation type="journal article" date="2021" name="Genomics">
        <title>High-quality reference genome for Clonorchis sinensis.</title>
        <authorList>
            <person name="Young N.D."/>
            <person name="Stroehlein A.J."/>
            <person name="Kinkar L."/>
            <person name="Wang T."/>
            <person name="Sohn W.M."/>
            <person name="Chang B.C.H."/>
            <person name="Kaur P."/>
            <person name="Weisz D."/>
            <person name="Dudchenko O."/>
            <person name="Aiden E.L."/>
            <person name="Korhonen P.K."/>
            <person name="Gasser R.B."/>
        </authorList>
    </citation>
    <scope>NUCLEOTIDE SEQUENCE [LARGE SCALE GENOMIC DNA]</scope>
    <source>
        <strain evidence="1">Cs-k2</strain>
    </source>
</reference>
<name>A0A419Q6J6_CLOSI</name>
<sequence length="111" mass="12952">MGGFMETRELRLPDKLQEGRNRSWVVGVFRNLKYGVHPRKYPTKSRILCQPKREAAFMLYVQQWKKLDLVEHARLEFGSNPTQLEVLGDLFSICFQAEPKVNENLDISLIS</sequence>
<dbReference type="InParanoid" id="A0A419Q6J6"/>
<evidence type="ECO:0000313" key="1">
    <source>
        <dbReference type="EMBL" id="KAG5454831.1"/>
    </source>
</evidence>
<comment type="caution">
    <text evidence="1">The sequence shown here is derived from an EMBL/GenBank/DDBJ whole genome shotgun (WGS) entry which is preliminary data.</text>
</comment>
<keyword evidence="2" id="KW-1185">Reference proteome</keyword>
<reference evidence="1 2" key="1">
    <citation type="journal article" date="2018" name="Biotechnol. Adv.">
        <title>Improved genomic resources and new bioinformatic workflow for the carcinogenic parasite Clonorchis sinensis: Biotechnological implications.</title>
        <authorList>
            <person name="Wang D."/>
            <person name="Korhonen P.K."/>
            <person name="Gasser R.B."/>
            <person name="Young N.D."/>
        </authorList>
    </citation>
    <scope>NUCLEOTIDE SEQUENCE [LARGE SCALE GENOMIC DNA]</scope>
    <source>
        <strain evidence="1">Cs-k2</strain>
    </source>
</reference>
<dbReference type="AlphaFoldDB" id="A0A419Q6J6"/>
<accession>A0A419Q6J6</accession>
<gene>
    <name evidence="1" type="ORF">CSKR_113585</name>
</gene>
<protein>
    <submittedName>
        <fullName evidence="1">Uncharacterized protein</fullName>
    </submittedName>
</protein>
<dbReference type="Proteomes" id="UP000286415">
    <property type="component" value="Unassembled WGS sequence"/>
</dbReference>
<evidence type="ECO:0000313" key="2">
    <source>
        <dbReference type="Proteomes" id="UP000286415"/>
    </source>
</evidence>
<organism evidence="1 2">
    <name type="scientific">Clonorchis sinensis</name>
    <name type="common">Chinese liver fluke</name>
    <dbReference type="NCBI Taxonomy" id="79923"/>
    <lineage>
        <taxon>Eukaryota</taxon>
        <taxon>Metazoa</taxon>
        <taxon>Spiralia</taxon>
        <taxon>Lophotrochozoa</taxon>
        <taxon>Platyhelminthes</taxon>
        <taxon>Trematoda</taxon>
        <taxon>Digenea</taxon>
        <taxon>Opisthorchiida</taxon>
        <taxon>Opisthorchiata</taxon>
        <taxon>Opisthorchiidae</taxon>
        <taxon>Clonorchis</taxon>
    </lineage>
</organism>